<proteinExistence type="predicted"/>
<protein>
    <submittedName>
        <fullName evidence="1">SAM-dependent methyltransferase</fullName>
    </submittedName>
</protein>
<dbReference type="STRING" id="979556.MTES_0324"/>
<dbReference type="OrthoDB" id="5061082at2"/>
<dbReference type="PROSITE" id="PS51257">
    <property type="entry name" value="PROKAR_LIPOPROTEIN"/>
    <property type="match status" value="1"/>
</dbReference>
<reference evidence="1 2" key="1">
    <citation type="journal article" date="2011" name="J. Bacteriol.">
        <title>Genome sequence of Microbacterium testaceum StLB037, an N-acylhomoserine lactone-degrading bacterium isolated from potato leaves.</title>
        <authorList>
            <person name="Morohoshi T."/>
            <person name="Wang W.-Z."/>
            <person name="Someya N."/>
            <person name="Ikeda T."/>
        </authorList>
    </citation>
    <scope>NUCLEOTIDE SEQUENCE [LARGE SCALE GENOMIC DNA]</scope>
    <source>
        <strain evidence="1 2">StLB037</strain>
    </source>
</reference>
<name>E8N9P1_MICTS</name>
<keyword evidence="1" id="KW-0489">Methyltransferase</keyword>
<dbReference type="EMBL" id="AP012052">
    <property type="protein sequence ID" value="BAJ73288.1"/>
    <property type="molecule type" value="Genomic_DNA"/>
</dbReference>
<keyword evidence="1" id="KW-0808">Transferase</keyword>
<evidence type="ECO:0000313" key="1">
    <source>
        <dbReference type="EMBL" id="BAJ73288.1"/>
    </source>
</evidence>
<sequence>MTRYRAFFPLALIAVVFSTTGCVQWGEYAMGGECAGLSQRVSDVVDDAYGTTVTIDDLWAGESDVWCRFDVVTGENLPEGDPQRRDVADRVLAMVNDFSVEGVEVALRYTSGSDTIVAAPTECVAAARDAQARVAAHYGLASAPAIQWGQPGTLACRFSLTIDRDLPYDAEERAGARDLVRATLTPDVEVSLVYPDSRDTIVIDSRGN</sequence>
<dbReference type="AlphaFoldDB" id="E8N9P1"/>
<dbReference type="KEGG" id="mts:MTES_0324"/>
<dbReference type="GO" id="GO:0008168">
    <property type="term" value="F:methyltransferase activity"/>
    <property type="evidence" value="ECO:0007669"/>
    <property type="project" value="UniProtKB-KW"/>
</dbReference>
<dbReference type="Proteomes" id="UP000008975">
    <property type="component" value="Chromosome"/>
</dbReference>
<reference key="2">
    <citation type="submission" date="2011-02" db="EMBL/GenBank/DDBJ databases">
        <title>Genome sequence of Microbacterium testaceum StLB037.</title>
        <authorList>
            <person name="Morohoshi T."/>
            <person name="Wang W.Z."/>
            <person name="Someya N."/>
            <person name="Ikeda T."/>
        </authorList>
    </citation>
    <scope>NUCLEOTIDE SEQUENCE</scope>
    <source>
        <strain>StLB037</strain>
    </source>
</reference>
<accession>E8N9P1</accession>
<organism evidence="1 2">
    <name type="scientific">Microbacterium testaceum (strain StLB037)</name>
    <dbReference type="NCBI Taxonomy" id="979556"/>
    <lineage>
        <taxon>Bacteria</taxon>
        <taxon>Bacillati</taxon>
        <taxon>Actinomycetota</taxon>
        <taxon>Actinomycetes</taxon>
        <taxon>Micrococcales</taxon>
        <taxon>Microbacteriaceae</taxon>
        <taxon>Microbacterium</taxon>
    </lineage>
</organism>
<dbReference type="GO" id="GO:0032259">
    <property type="term" value="P:methylation"/>
    <property type="evidence" value="ECO:0007669"/>
    <property type="project" value="UniProtKB-KW"/>
</dbReference>
<evidence type="ECO:0000313" key="2">
    <source>
        <dbReference type="Proteomes" id="UP000008975"/>
    </source>
</evidence>
<dbReference type="HOGENOM" id="CLU_1319722_0_0_11"/>
<dbReference type="RefSeq" id="WP_013583415.1">
    <property type="nucleotide sequence ID" value="NC_015125.1"/>
</dbReference>
<gene>
    <name evidence="1" type="ordered locus">MTES_0324</name>
</gene>